<dbReference type="RefSeq" id="WP_166409941.1">
    <property type="nucleotide sequence ID" value="NZ_CP049869.1"/>
</dbReference>
<dbReference type="AlphaFoldDB" id="A0A6G7YLC5"/>
<reference evidence="2 3" key="1">
    <citation type="submission" date="2020-03" db="EMBL/GenBank/DDBJ databases">
        <title>Sphingomonas sp. nov., isolated from fish.</title>
        <authorList>
            <person name="Hyun D.-W."/>
            <person name="Bae J.-W."/>
        </authorList>
    </citation>
    <scope>NUCLEOTIDE SEQUENCE [LARGE SCALE GENOMIC DNA]</scope>
    <source>
        <strain evidence="2 3">HDW15B</strain>
    </source>
</reference>
<dbReference type="Proteomes" id="UP000503222">
    <property type="component" value="Chromosome"/>
</dbReference>
<feature type="chain" id="PRO_5026190426" evidence="1">
    <location>
        <begin position="20"/>
        <end position="204"/>
    </location>
</feature>
<name>A0A6G7YLC5_9SPHN</name>
<dbReference type="Gene3D" id="2.60.40.420">
    <property type="entry name" value="Cupredoxins - blue copper proteins"/>
    <property type="match status" value="1"/>
</dbReference>
<sequence>MLRPFTLLAALSFVTPAVASPLVAQVLDAAGKPVQNAVVAFRPAGVSVRPRVGAGYAIAQKDMQFRPFVAVVPVGATVSFPNLDPTKHHVYSFSAAKKFELKLFAKDQSRSIRFDKAGVVPLGCNIHDSMSAFLYVSDTAFAATTDSRGIVRFGDAPPAGALTVWHPYLRSPGNQMVRQLRPNERAVKVAVRLRPPPMHSSSGY</sequence>
<dbReference type="KEGG" id="spii:G7077_00025"/>
<dbReference type="EMBL" id="CP049869">
    <property type="protein sequence ID" value="QIK77545.1"/>
    <property type="molecule type" value="Genomic_DNA"/>
</dbReference>
<feature type="signal peptide" evidence="1">
    <location>
        <begin position="1"/>
        <end position="19"/>
    </location>
</feature>
<dbReference type="SUPFAM" id="SSF49503">
    <property type="entry name" value="Cupredoxins"/>
    <property type="match status" value="1"/>
</dbReference>
<evidence type="ECO:0000313" key="2">
    <source>
        <dbReference type="EMBL" id="QIK77545.1"/>
    </source>
</evidence>
<protein>
    <submittedName>
        <fullName evidence="2">Methylamine utilization protein</fullName>
    </submittedName>
</protein>
<gene>
    <name evidence="2" type="ORF">G7077_00025</name>
</gene>
<keyword evidence="3" id="KW-1185">Reference proteome</keyword>
<keyword evidence="1" id="KW-0732">Signal</keyword>
<evidence type="ECO:0000256" key="1">
    <source>
        <dbReference type="SAM" id="SignalP"/>
    </source>
</evidence>
<accession>A0A6G7YLC5</accession>
<dbReference type="InterPro" id="IPR008972">
    <property type="entry name" value="Cupredoxin"/>
</dbReference>
<proteinExistence type="predicted"/>
<evidence type="ECO:0000313" key="3">
    <source>
        <dbReference type="Proteomes" id="UP000503222"/>
    </source>
</evidence>
<organism evidence="2 3">
    <name type="scientific">Sphingomonas piscis</name>
    <dbReference type="NCBI Taxonomy" id="2714943"/>
    <lineage>
        <taxon>Bacteria</taxon>
        <taxon>Pseudomonadati</taxon>
        <taxon>Pseudomonadota</taxon>
        <taxon>Alphaproteobacteria</taxon>
        <taxon>Sphingomonadales</taxon>
        <taxon>Sphingomonadaceae</taxon>
        <taxon>Sphingomonas</taxon>
    </lineage>
</organism>